<evidence type="ECO:0008006" key="5">
    <source>
        <dbReference type="Google" id="ProtNLM"/>
    </source>
</evidence>
<feature type="chain" id="PRO_5047455517" description="WD40 repeat domain-containing protein" evidence="2">
    <location>
        <begin position="38"/>
        <end position="473"/>
    </location>
</feature>
<keyword evidence="2" id="KW-0732">Signal</keyword>
<dbReference type="EMBL" id="JAXAVX010000001">
    <property type="protein sequence ID" value="MDX8150395.1"/>
    <property type="molecule type" value="Genomic_DNA"/>
</dbReference>
<protein>
    <recommendedName>
        <fullName evidence="5">WD40 repeat domain-containing protein</fullName>
    </recommendedName>
</protein>
<reference evidence="3 4" key="1">
    <citation type="submission" date="2023-11" db="EMBL/GenBank/DDBJ databases">
        <authorList>
            <person name="Xu M."/>
            <person name="Jiang T."/>
        </authorList>
    </citation>
    <scope>NUCLEOTIDE SEQUENCE [LARGE SCALE GENOMIC DNA]</scope>
    <source>
        <strain evidence="3 4">SD</strain>
    </source>
</reference>
<dbReference type="Pfam" id="PF07676">
    <property type="entry name" value="PD40"/>
    <property type="match status" value="1"/>
</dbReference>
<proteinExistence type="predicted"/>
<dbReference type="SUPFAM" id="SSF82171">
    <property type="entry name" value="DPP6 N-terminal domain-like"/>
    <property type="match status" value="1"/>
</dbReference>
<evidence type="ECO:0000313" key="3">
    <source>
        <dbReference type="EMBL" id="MDX8150395.1"/>
    </source>
</evidence>
<evidence type="ECO:0000256" key="1">
    <source>
        <dbReference type="SAM" id="MobiDB-lite"/>
    </source>
</evidence>
<gene>
    <name evidence="3" type="ORF">SK069_02215</name>
</gene>
<dbReference type="Proteomes" id="UP001277761">
    <property type="component" value="Unassembled WGS sequence"/>
</dbReference>
<name>A0ABU4VHS6_9ACTN</name>
<feature type="signal peptide" evidence="2">
    <location>
        <begin position="1"/>
        <end position="37"/>
    </location>
</feature>
<dbReference type="PROSITE" id="PS51318">
    <property type="entry name" value="TAT"/>
    <property type="match status" value="1"/>
</dbReference>
<feature type="region of interest" description="Disordered" evidence="1">
    <location>
        <begin position="323"/>
        <end position="370"/>
    </location>
</feature>
<keyword evidence="4" id="KW-1185">Reference proteome</keyword>
<accession>A0ABU4VHS6</accession>
<dbReference type="InterPro" id="IPR006311">
    <property type="entry name" value="TAT_signal"/>
</dbReference>
<evidence type="ECO:0000313" key="4">
    <source>
        <dbReference type="Proteomes" id="UP001277761"/>
    </source>
</evidence>
<dbReference type="SUPFAM" id="SSF69322">
    <property type="entry name" value="Tricorn protease domain 2"/>
    <property type="match status" value="1"/>
</dbReference>
<evidence type="ECO:0000256" key="2">
    <source>
        <dbReference type="SAM" id="SignalP"/>
    </source>
</evidence>
<organism evidence="3 4">
    <name type="scientific">Patulibacter brassicae</name>
    <dbReference type="NCBI Taxonomy" id="1705717"/>
    <lineage>
        <taxon>Bacteria</taxon>
        <taxon>Bacillati</taxon>
        <taxon>Actinomycetota</taxon>
        <taxon>Thermoleophilia</taxon>
        <taxon>Solirubrobacterales</taxon>
        <taxon>Patulibacteraceae</taxon>
        <taxon>Patulibacter</taxon>
    </lineage>
</organism>
<comment type="caution">
    <text evidence="3">The sequence shown here is derived from an EMBL/GenBank/DDBJ whole genome shotgun (WGS) entry which is preliminary data.</text>
</comment>
<dbReference type="InterPro" id="IPR011659">
    <property type="entry name" value="WD40"/>
</dbReference>
<sequence>MPRTRTRTRTRSLSRRAAVVTAMAAGVLAGAATPAGADSIAYVKSGDLWLSTPDGTRQHRVTTTGGYTDVTQADDGTLVGLHGVRLRRLDRSGRVLADFDTPVSDTRPEGERVFYGPFDPAVSPNGRRLSYTYYYVGKGTAPGCRPPTCMTTVTEGGTGYSHADRQTAWDEPGLGRHSGWRNATWIDDDTTMISDPTHLPNADVLLDPVGDGRPGRDGITVDWFSDNATQHLGGGEMDRARRALAFQGGQGDSQVRIYRMPAFHPALPQACYAYEATTEGGAGVPSWSPDGRRLAWAQADGVRVVDVPDLTAGCTTSGASAESRLLIPGATQPDWGPADVPASTGPIPGGDDRNDGDDGSDDRQDRAPSTGRLKATLIGASRTGGIRVRVRVPGRGTLAARGTSSGRTAATVATRSTSRAGTLRLTLRLTRATRTALRTARSRRIAVTVRFRARGAASWSTSRVSATIRGARR</sequence>
<dbReference type="RefSeq" id="WP_319952544.1">
    <property type="nucleotide sequence ID" value="NZ_JAXAVX010000001.1"/>
</dbReference>